<organism evidence="1 2">
    <name type="scientific">Parahaliea mediterranea</name>
    <dbReference type="NCBI Taxonomy" id="651086"/>
    <lineage>
        <taxon>Bacteria</taxon>
        <taxon>Pseudomonadati</taxon>
        <taxon>Pseudomonadota</taxon>
        <taxon>Gammaproteobacteria</taxon>
        <taxon>Cellvibrionales</taxon>
        <taxon>Halieaceae</taxon>
        <taxon>Parahaliea</taxon>
    </lineage>
</organism>
<dbReference type="GO" id="GO:0005975">
    <property type="term" value="P:carbohydrate metabolic process"/>
    <property type="evidence" value="ECO:0007669"/>
    <property type="project" value="InterPro"/>
</dbReference>
<dbReference type="PANTHER" id="PTHR30105">
    <property type="entry name" value="UNCHARACTERIZED YIBQ-RELATED"/>
    <property type="match status" value="1"/>
</dbReference>
<dbReference type="SUPFAM" id="SSF88713">
    <property type="entry name" value="Glycoside hydrolase/deacetylase"/>
    <property type="match status" value="1"/>
</dbReference>
<dbReference type="RefSeq" id="WP_206562227.1">
    <property type="nucleotide sequence ID" value="NZ_JAFKCZ010000018.1"/>
</dbReference>
<dbReference type="InterPro" id="IPR006837">
    <property type="entry name" value="Divergent_DAC"/>
</dbReference>
<dbReference type="Pfam" id="PF04748">
    <property type="entry name" value="Polysacc_deac_2"/>
    <property type="match status" value="1"/>
</dbReference>
<evidence type="ECO:0000313" key="1">
    <source>
        <dbReference type="EMBL" id="MBN7798780.1"/>
    </source>
</evidence>
<reference evidence="1" key="1">
    <citation type="submission" date="2021-02" db="EMBL/GenBank/DDBJ databases">
        <title>PHA producing bacteria isolated from coastal sediment in Guangdong, Shenzhen.</title>
        <authorList>
            <person name="Zheng W."/>
            <person name="Yu S."/>
            <person name="Huang Y."/>
        </authorList>
    </citation>
    <scope>NUCLEOTIDE SEQUENCE</scope>
    <source>
        <strain evidence="1">TN14-10</strain>
    </source>
</reference>
<name>A0A939INP7_9GAMM</name>
<dbReference type="Gene3D" id="3.20.20.370">
    <property type="entry name" value="Glycoside hydrolase/deacetylase"/>
    <property type="match status" value="1"/>
</dbReference>
<dbReference type="EMBL" id="JAFKCZ010000018">
    <property type="protein sequence ID" value="MBN7798780.1"/>
    <property type="molecule type" value="Genomic_DNA"/>
</dbReference>
<dbReference type="Proteomes" id="UP000664303">
    <property type="component" value="Unassembled WGS sequence"/>
</dbReference>
<gene>
    <name evidence="1" type="ORF">JYP50_19420</name>
</gene>
<accession>A0A939INP7</accession>
<evidence type="ECO:0000313" key="2">
    <source>
        <dbReference type="Proteomes" id="UP000664303"/>
    </source>
</evidence>
<proteinExistence type="predicted"/>
<dbReference type="PANTHER" id="PTHR30105:SF2">
    <property type="entry name" value="DIVERGENT POLYSACCHARIDE DEACETYLASE SUPERFAMILY"/>
    <property type="match status" value="1"/>
</dbReference>
<comment type="caution">
    <text evidence="1">The sequence shown here is derived from an EMBL/GenBank/DDBJ whole genome shotgun (WGS) entry which is preliminary data.</text>
</comment>
<dbReference type="CDD" id="cd10936">
    <property type="entry name" value="CE4_DAC2"/>
    <property type="match status" value="1"/>
</dbReference>
<sequence>MTGKNSSATRGRRPPAIPEPARWLAVLLVAVALPTRAAVTLPGQCPLRDHIPPAAARYTLVIIIDDLGHQLANGRAAVDLPGRVNYAILPYTPYGKRLARQAYREGKEVLLHAPMSNLGLKPLGRGALTPDLSRAEFDATLAAALEQVPHARGVNNHMGSDLTRRRTQMEWLMQQLARRGLYFVDSRTEAGTVAATVASEQRVPNLSRQVFLDNERSPAAIAERFGHLQRLAREEGLAVAIGHPYPETLAFLHEALPKLVRQGYRLATVSEVLERRAPAPAAIAEGTQYAQ</sequence>
<protein>
    <submittedName>
        <fullName evidence="1">Divergent polysaccharide deacetylase family protein</fullName>
    </submittedName>
</protein>
<keyword evidence="2" id="KW-1185">Reference proteome</keyword>
<dbReference type="InterPro" id="IPR011330">
    <property type="entry name" value="Glyco_hydro/deAcase_b/a-brl"/>
</dbReference>
<dbReference type="AlphaFoldDB" id="A0A939INP7"/>